<dbReference type="SUPFAM" id="SSF103481">
    <property type="entry name" value="Multidrug resistance efflux transporter EmrE"/>
    <property type="match status" value="1"/>
</dbReference>
<evidence type="ECO:0000256" key="3">
    <source>
        <dbReference type="ARBA" id="ARBA00022692"/>
    </source>
</evidence>
<feature type="chain" id="PRO_5021356558" description="Multidrug transporter" evidence="8">
    <location>
        <begin position="20"/>
        <end position="114"/>
    </location>
</feature>
<feature type="transmembrane region" description="Helical" evidence="7">
    <location>
        <begin position="96"/>
        <end position="113"/>
    </location>
</feature>
<comment type="similarity">
    <text evidence="6">Belongs to the drug/metabolite transporter (DMT) superfamily. Small multidrug resistance (SMR) (TC 2.A.7.1) family.</text>
</comment>
<dbReference type="InterPro" id="IPR045324">
    <property type="entry name" value="Small_multidrug_res"/>
</dbReference>
<keyword evidence="3 6" id="KW-0812">Transmembrane</keyword>
<evidence type="ECO:0000256" key="8">
    <source>
        <dbReference type="SAM" id="SignalP"/>
    </source>
</evidence>
<keyword evidence="8" id="KW-0732">Signal</keyword>
<gene>
    <name evidence="9" type="ORF">E4L98_19800</name>
</gene>
<comment type="caution">
    <text evidence="9">The sequence shown here is derived from an EMBL/GenBank/DDBJ whole genome shotgun (WGS) entry which is preliminary data.</text>
</comment>
<name>A0A4Y9SD93_9BURK</name>
<dbReference type="Pfam" id="PF00893">
    <property type="entry name" value="Multi_Drug_Res"/>
    <property type="match status" value="1"/>
</dbReference>
<proteinExistence type="inferred from homology"/>
<dbReference type="AlphaFoldDB" id="A0A4Y9SD93"/>
<keyword evidence="4 7" id="KW-1133">Transmembrane helix</keyword>
<evidence type="ECO:0000256" key="7">
    <source>
        <dbReference type="SAM" id="Phobius"/>
    </source>
</evidence>
<evidence type="ECO:0000256" key="4">
    <source>
        <dbReference type="ARBA" id="ARBA00022989"/>
    </source>
</evidence>
<feature type="transmembrane region" description="Helical" evidence="7">
    <location>
        <begin position="69"/>
        <end position="90"/>
    </location>
</feature>
<dbReference type="InterPro" id="IPR037185">
    <property type="entry name" value="EmrE-like"/>
</dbReference>
<evidence type="ECO:0008006" key="11">
    <source>
        <dbReference type="Google" id="ProtNLM"/>
    </source>
</evidence>
<evidence type="ECO:0000313" key="9">
    <source>
        <dbReference type="EMBL" id="TFW17783.1"/>
    </source>
</evidence>
<reference evidence="9 10" key="1">
    <citation type="submission" date="2019-03" db="EMBL/GenBank/DDBJ databases">
        <title>Draft Genome Sequence of Duganella callidus sp. nov., a Novel Duganella Species Isolated from Cultivated Soil.</title>
        <authorList>
            <person name="Raths R."/>
            <person name="Peta V."/>
            <person name="Bucking H."/>
        </authorList>
    </citation>
    <scope>NUCLEOTIDE SEQUENCE [LARGE SCALE GENOMIC DNA]</scope>
    <source>
        <strain evidence="9 10">DN04</strain>
    </source>
</reference>
<feature type="signal peptide" evidence="8">
    <location>
        <begin position="1"/>
        <end position="19"/>
    </location>
</feature>
<keyword evidence="5 7" id="KW-0472">Membrane</keyword>
<dbReference type="EMBL" id="SPVG01000196">
    <property type="protein sequence ID" value="TFW17783.1"/>
    <property type="molecule type" value="Genomic_DNA"/>
</dbReference>
<dbReference type="Proteomes" id="UP000297729">
    <property type="component" value="Unassembled WGS sequence"/>
</dbReference>
<dbReference type="OrthoDB" id="8657441at2"/>
<dbReference type="Gene3D" id="1.10.3730.20">
    <property type="match status" value="1"/>
</dbReference>
<evidence type="ECO:0000256" key="6">
    <source>
        <dbReference type="RuleBase" id="RU003942"/>
    </source>
</evidence>
<dbReference type="InterPro" id="IPR000390">
    <property type="entry name" value="Small_drug/metabolite_transptr"/>
</dbReference>
<evidence type="ECO:0000256" key="5">
    <source>
        <dbReference type="ARBA" id="ARBA00023136"/>
    </source>
</evidence>
<dbReference type="GO" id="GO:0022857">
    <property type="term" value="F:transmembrane transporter activity"/>
    <property type="evidence" value="ECO:0007669"/>
    <property type="project" value="InterPro"/>
</dbReference>
<dbReference type="PANTHER" id="PTHR30561:SF9">
    <property type="entry name" value="4-AMINO-4-DEOXY-L-ARABINOSE-PHOSPHOUNDECAPRENOL FLIPPASE SUBUNIT ARNF-RELATED"/>
    <property type="match status" value="1"/>
</dbReference>
<dbReference type="GO" id="GO:0005886">
    <property type="term" value="C:plasma membrane"/>
    <property type="evidence" value="ECO:0007669"/>
    <property type="project" value="UniProtKB-SubCell"/>
</dbReference>
<sequence length="114" mass="11885">MNPTFAGFLWCALASVASAAATYLIKLSSVYGGNGINLTRLMWLGGAVTTYVLGFVCYSVALQKLQISLAYPVMTAITMALVALAGSVLLQEAMTPTKIAGMLLIASGAFVMAR</sequence>
<feature type="transmembrane region" description="Helical" evidence="7">
    <location>
        <begin position="43"/>
        <end position="62"/>
    </location>
</feature>
<organism evidence="9 10">
    <name type="scientific">Duganella callida</name>
    <dbReference type="NCBI Taxonomy" id="2561932"/>
    <lineage>
        <taxon>Bacteria</taxon>
        <taxon>Pseudomonadati</taxon>
        <taxon>Pseudomonadota</taxon>
        <taxon>Betaproteobacteria</taxon>
        <taxon>Burkholderiales</taxon>
        <taxon>Oxalobacteraceae</taxon>
        <taxon>Telluria group</taxon>
        <taxon>Duganella</taxon>
    </lineage>
</organism>
<dbReference type="PANTHER" id="PTHR30561">
    <property type="entry name" value="SMR FAMILY PROTON-DEPENDENT DRUG EFFLUX TRANSPORTER SUGE"/>
    <property type="match status" value="1"/>
</dbReference>
<keyword evidence="2" id="KW-1003">Cell membrane</keyword>
<dbReference type="RefSeq" id="WP_135203270.1">
    <property type="nucleotide sequence ID" value="NZ_SPVG01000196.1"/>
</dbReference>
<comment type="subcellular location">
    <subcellularLocation>
        <location evidence="1 6">Cell membrane</location>
        <topology evidence="1 6">Multi-pass membrane protein</topology>
    </subcellularLocation>
</comment>
<evidence type="ECO:0000313" key="10">
    <source>
        <dbReference type="Proteomes" id="UP000297729"/>
    </source>
</evidence>
<evidence type="ECO:0000256" key="2">
    <source>
        <dbReference type="ARBA" id="ARBA00022475"/>
    </source>
</evidence>
<protein>
    <recommendedName>
        <fullName evidence="11">Multidrug transporter</fullName>
    </recommendedName>
</protein>
<accession>A0A4Y9SD93</accession>
<keyword evidence="10" id="KW-1185">Reference proteome</keyword>
<evidence type="ECO:0000256" key="1">
    <source>
        <dbReference type="ARBA" id="ARBA00004651"/>
    </source>
</evidence>